<organism evidence="2">
    <name type="scientific">marine sediment metagenome</name>
    <dbReference type="NCBI Taxonomy" id="412755"/>
    <lineage>
        <taxon>unclassified sequences</taxon>
        <taxon>metagenomes</taxon>
        <taxon>ecological metagenomes</taxon>
    </lineage>
</organism>
<feature type="region of interest" description="Disordered" evidence="1">
    <location>
        <begin position="1"/>
        <end position="48"/>
    </location>
</feature>
<accession>A0A0F9BTI8</accession>
<evidence type="ECO:0000313" key="2">
    <source>
        <dbReference type="EMBL" id="KKK87701.1"/>
    </source>
</evidence>
<dbReference type="AlphaFoldDB" id="A0A0F9BTI8"/>
<evidence type="ECO:0000256" key="1">
    <source>
        <dbReference type="SAM" id="MobiDB-lite"/>
    </source>
</evidence>
<proteinExistence type="predicted"/>
<name>A0A0F9BTI8_9ZZZZ</name>
<feature type="non-terminal residue" evidence="2">
    <location>
        <position position="1"/>
    </location>
</feature>
<reference evidence="2" key="1">
    <citation type="journal article" date="2015" name="Nature">
        <title>Complex archaea that bridge the gap between prokaryotes and eukaryotes.</title>
        <authorList>
            <person name="Spang A."/>
            <person name="Saw J.H."/>
            <person name="Jorgensen S.L."/>
            <person name="Zaremba-Niedzwiedzka K."/>
            <person name="Martijn J."/>
            <person name="Lind A.E."/>
            <person name="van Eijk R."/>
            <person name="Schleper C."/>
            <person name="Guy L."/>
            <person name="Ettema T.J."/>
        </authorList>
    </citation>
    <scope>NUCLEOTIDE SEQUENCE</scope>
</reference>
<dbReference type="EMBL" id="LAZR01050281">
    <property type="protein sequence ID" value="KKK87701.1"/>
    <property type="molecule type" value="Genomic_DNA"/>
</dbReference>
<sequence>LTPYLAAKQRREDEERLEREEQARKAQEEADRKAAEAVKSDATTIPQT</sequence>
<feature type="compositionally biased region" description="Basic and acidic residues" evidence="1">
    <location>
        <begin position="9"/>
        <end position="39"/>
    </location>
</feature>
<gene>
    <name evidence="2" type="ORF">LCGC14_2750630</name>
</gene>
<comment type="caution">
    <text evidence="2">The sequence shown here is derived from an EMBL/GenBank/DDBJ whole genome shotgun (WGS) entry which is preliminary data.</text>
</comment>
<protein>
    <submittedName>
        <fullName evidence="2">Uncharacterized protein</fullName>
    </submittedName>
</protein>